<gene>
    <name evidence="1" type="ORF">MC7420_313</name>
</gene>
<dbReference type="EMBL" id="DS989844">
    <property type="protein sequence ID" value="EDX77176.1"/>
    <property type="molecule type" value="Genomic_DNA"/>
</dbReference>
<dbReference type="AlphaFoldDB" id="B4VLX0"/>
<dbReference type="Proteomes" id="UP000003835">
    <property type="component" value="Unassembled WGS sequence"/>
</dbReference>
<accession>B4VLX0</accession>
<evidence type="ECO:0000313" key="2">
    <source>
        <dbReference type="Proteomes" id="UP000003835"/>
    </source>
</evidence>
<reference evidence="1 2" key="1">
    <citation type="submission" date="2008-07" db="EMBL/GenBank/DDBJ databases">
        <authorList>
            <person name="Tandeau de Marsac N."/>
            <person name="Ferriera S."/>
            <person name="Johnson J."/>
            <person name="Kravitz S."/>
            <person name="Beeson K."/>
            <person name="Sutton G."/>
            <person name="Rogers Y.-H."/>
            <person name="Friedman R."/>
            <person name="Frazier M."/>
            <person name="Venter J.C."/>
        </authorList>
    </citation>
    <scope>NUCLEOTIDE SEQUENCE [LARGE SCALE GENOMIC DNA]</scope>
    <source>
        <strain evidence="1 2">PCC 7420</strain>
    </source>
</reference>
<sequence length="42" mass="4641">MAFGFNIPVRNSAVKTKIQLELLSPGSDEFYSQPTNLSQNPT</sequence>
<organism evidence="1 2">
    <name type="scientific">Coleofasciculus chthonoplastes PCC 7420</name>
    <dbReference type="NCBI Taxonomy" id="118168"/>
    <lineage>
        <taxon>Bacteria</taxon>
        <taxon>Bacillati</taxon>
        <taxon>Cyanobacteriota</taxon>
        <taxon>Cyanophyceae</taxon>
        <taxon>Coleofasciculales</taxon>
        <taxon>Coleofasciculaceae</taxon>
        <taxon>Coleofasciculus</taxon>
    </lineage>
</organism>
<proteinExistence type="predicted"/>
<protein>
    <submittedName>
        <fullName evidence="1">Uncharacterized protein</fullName>
    </submittedName>
</protein>
<keyword evidence="2" id="KW-1185">Reference proteome</keyword>
<dbReference type="HOGENOM" id="CLU_3249966_0_0_3"/>
<evidence type="ECO:0000313" key="1">
    <source>
        <dbReference type="EMBL" id="EDX77176.1"/>
    </source>
</evidence>
<name>B4VLX0_9CYAN</name>